<proteinExistence type="predicted"/>
<evidence type="ECO:0000313" key="2">
    <source>
        <dbReference type="EMBL" id="KAL1835330.1"/>
    </source>
</evidence>
<gene>
    <name evidence="2" type="ORF">VTK73DRAFT_5768</name>
</gene>
<evidence type="ECO:0000256" key="1">
    <source>
        <dbReference type="SAM" id="MobiDB-lite"/>
    </source>
</evidence>
<accession>A0ABR3V149</accession>
<sequence>MEVSMDVYHSGHGAVNAFGRFNAVRKHVEMLPRTFAYDTDTLLPLFGGMWVCFGWFGNESPLAGHSPSSPRPYSVSLLQQRMKSTL</sequence>
<protein>
    <submittedName>
        <fullName evidence="2">Uncharacterized protein</fullName>
    </submittedName>
</protein>
<reference evidence="2 3" key="1">
    <citation type="journal article" date="2024" name="Commun. Biol.">
        <title>Comparative genomic analysis of thermophilic fungi reveals convergent evolutionary adaptations and gene losses.</title>
        <authorList>
            <person name="Steindorff A.S."/>
            <person name="Aguilar-Pontes M.V."/>
            <person name="Robinson A.J."/>
            <person name="Andreopoulos B."/>
            <person name="LaButti K."/>
            <person name="Kuo A."/>
            <person name="Mondo S."/>
            <person name="Riley R."/>
            <person name="Otillar R."/>
            <person name="Haridas S."/>
            <person name="Lipzen A."/>
            <person name="Grimwood J."/>
            <person name="Schmutz J."/>
            <person name="Clum A."/>
            <person name="Reid I.D."/>
            <person name="Moisan M.C."/>
            <person name="Butler G."/>
            <person name="Nguyen T.T.M."/>
            <person name="Dewar K."/>
            <person name="Conant G."/>
            <person name="Drula E."/>
            <person name="Henrissat B."/>
            <person name="Hansel C."/>
            <person name="Singer S."/>
            <person name="Hutchinson M.I."/>
            <person name="de Vries R.P."/>
            <person name="Natvig D.O."/>
            <person name="Powell A.J."/>
            <person name="Tsang A."/>
            <person name="Grigoriev I.V."/>
        </authorList>
    </citation>
    <scope>NUCLEOTIDE SEQUENCE [LARGE SCALE GENOMIC DNA]</scope>
    <source>
        <strain evidence="2 3">ATCC 24622</strain>
    </source>
</reference>
<organism evidence="2 3">
    <name type="scientific">Phialemonium thermophilum</name>
    <dbReference type="NCBI Taxonomy" id="223376"/>
    <lineage>
        <taxon>Eukaryota</taxon>
        <taxon>Fungi</taxon>
        <taxon>Dikarya</taxon>
        <taxon>Ascomycota</taxon>
        <taxon>Pezizomycotina</taxon>
        <taxon>Sordariomycetes</taxon>
        <taxon>Sordariomycetidae</taxon>
        <taxon>Cephalothecales</taxon>
        <taxon>Cephalothecaceae</taxon>
        <taxon>Phialemonium</taxon>
    </lineage>
</organism>
<name>A0ABR3V149_9PEZI</name>
<feature type="region of interest" description="Disordered" evidence="1">
    <location>
        <begin position="63"/>
        <end position="86"/>
    </location>
</feature>
<comment type="caution">
    <text evidence="2">The sequence shown here is derived from an EMBL/GenBank/DDBJ whole genome shotgun (WGS) entry which is preliminary data.</text>
</comment>
<evidence type="ECO:0000313" key="3">
    <source>
        <dbReference type="Proteomes" id="UP001586593"/>
    </source>
</evidence>
<feature type="compositionally biased region" description="Polar residues" evidence="1">
    <location>
        <begin position="76"/>
        <end position="86"/>
    </location>
</feature>
<dbReference type="EMBL" id="JAZHXJ010003221">
    <property type="protein sequence ID" value="KAL1835330.1"/>
    <property type="molecule type" value="Genomic_DNA"/>
</dbReference>
<dbReference type="Proteomes" id="UP001586593">
    <property type="component" value="Unassembled WGS sequence"/>
</dbReference>
<keyword evidence="3" id="KW-1185">Reference proteome</keyword>